<feature type="signal peptide" evidence="2">
    <location>
        <begin position="1"/>
        <end position="33"/>
    </location>
</feature>
<protein>
    <recommendedName>
        <fullName evidence="5">Porin</fullName>
    </recommendedName>
</protein>
<sequence>MKIASLMNHLQNRNWMPALLLCLCMSMAGMLHAQRPTGIGTGRFDAQGRPMGAGSKMKGGDSLQQRDNNEDSITIFYRMFDSSRIRLLDSTVGEFSLRFPLQKDQLFLGSLGNATQSLLFQPYMKPGFDPGFHAYDTYKYTVEGTRIFQTTRPYTELDYLLGGRSEQTIKALHTQNISPTWNASFEFRYLGSPGNFKNNNTSHSNIRLASGFATRNRRYSGNFMYITNRNRSATNGGIVSDTFLTSTNQAFAQRFNIPTWLGEDGDITANPFATSVKAGHDYKQRILYFRHQYDFGQKDSVLTIDEEDSSYTKVFYPRFRVQHSILYNRQEFGFKDEYLTDTAATNAYASVYRQRFGVKSFYPNMLLNDRFTEFTNEAAILLYPQKNNQDQFLKMGAGLQLLSALHDSVTARKYNNSYVLGEYRNRTRNRKWDINANARLYLSGLNAGDYNLDVLLQTQLGKKAGVLQLGFVNTNRTPSFVFDTLSGFINQTVSSLKQENWTKISGQYFLPSLKLQLFGNYYLVSNYTYWDTYTTFKQESTLTSVLHVGAAKTFKLSKRWNWHTSLHVQTEASEVINLPVLYSQNRIAYEGTFFKNLLLSTGVEVRYYTAYKMNDFSPMNGQWIVQDTALIRNKPDINAYLHLRIRSFRLFTRLENLNTLSVSRGFAFVNNNLAAPLYPTPGLFFRLGIYWGFVN</sequence>
<dbReference type="EMBL" id="CP046566">
    <property type="protein sequence ID" value="QGW28335.1"/>
    <property type="molecule type" value="Genomic_DNA"/>
</dbReference>
<feature type="region of interest" description="Disordered" evidence="1">
    <location>
        <begin position="41"/>
        <end position="65"/>
    </location>
</feature>
<gene>
    <name evidence="3" type="ORF">GLV81_09710</name>
</gene>
<name>A0A6I6GIT9_9BACT</name>
<dbReference type="AlphaFoldDB" id="A0A6I6GIT9"/>
<reference evidence="3 4" key="1">
    <citation type="submission" date="2019-11" db="EMBL/GenBank/DDBJ databases">
        <authorList>
            <person name="Im W.T."/>
        </authorList>
    </citation>
    <scope>NUCLEOTIDE SEQUENCE [LARGE SCALE GENOMIC DNA]</scope>
    <source>
        <strain evidence="3 4">SB-02</strain>
    </source>
</reference>
<evidence type="ECO:0000256" key="2">
    <source>
        <dbReference type="SAM" id="SignalP"/>
    </source>
</evidence>
<dbReference type="RefSeq" id="WP_157478692.1">
    <property type="nucleotide sequence ID" value="NZ_CP046566.1"/>
</dbReference>
<proteinExistence type="predicted"/>
<evidence type="ECO:0000256" key="1">
    <source>
        <dbReference type="SAM" id="MobiDB-lite"/>
    </source>
</evidence>
<keyword evidence="2" id="KW-0732">Signal</keyword>
<evidence type="ECO:0000313" key="4">
    <source>
        <dbReference type="Proteomes" id="UP000426027"/>
    </source>
</evidence>
<feature type="chain" id="PRO_5026220060" description="Porin" evidence="2">
    <location>
        <begin position="34"/>
        <end position="695"/>
    </location>
</feature>
<keyword evidence="4" id="KW-1185">Reference proteome</keyword>
<accession>A0A6I6GIT9</accession>
<evidence type="ECO:0000313" key="3">
    <source>
        <dbReference type="EMBL" id="QGW28335.1"/>
    </source>
</evidence>
<dbReference type="Proteomes" id="UP000426027">
    <property type="component" value="Chromosome"/>
</dbReference>
<dbReference type="KEGG" id="fls:GLV81_09710"/>
<organism evidence="3 4">
    <name type="scientific">Phnomibacter ginsenosidimutans</name>
    <dbReference type="NCBI Taxonomy" id="2676868"/>
    <lineage>
        <taxon>Bacteria</taxon>
        <taxon>Pseudomonadati</taxon>
        <taxon>Bacteroidota</taxon>
        <taxon>Chitinophagia</taxon>
        <taxon>Chitinophagales</taxon>
        <taxon>Chitinophagaceae</taxon>
        <taxon>Phnomibacter</taxon>
    </lineage>
</organism>
<dbReference type="InterPro" id="IPR025631">
    <property type="entry name" value="Porin_10"/>
</dbReference>
<dbReference type="Pfam" id="PF14121">
    <property type="entry name" value="Porin_10"/>
    <property type="match status" value="1"/>
</dbReference>
<evidence type="ECO:0008006" key="5">
    <source>
        <dbReference type="Google" id="ProtNLM"/>
    </source>
</evidence>